<sequence>MENMIINHWAVLVCAIFNMVLGAIWYSPALFYSAWKRENNLTDEQLKKSNPAKIYGISFLIAFLMSYNLAFFLGDANTDWQWGLTAGFLAGFGWAAAIFTSIALFEQKSWKYILINGGYIIVYFSVIGFVLGIWR</sequence>
<feature type="transmembrane region" description="Helical" evidence="1">
    <location>
        <begin position="54"/>
        <end position="74"/>
    </location>
</feature>
<evidence type="ECO:0000256" key="1">
    <source>
        <dbReference type="SAM" id="Phobius"/>
    </source>
</evidence>
<organism evidence="2 3">
    <name type="scientific">Maribacter arenosus</name>
    <dbReference type="NCBI Taxonomy" id="1854708"/>
    <lineage>
        <taxon>Bacteria</taxon>
        <taxon>Pseudomonadati</taxon>
        <taxon>Bacteroidota</taxon>
        <taxon>Flavobacteriia</taxon>
        <taxon>Flavobacteriales</taxon>
        <taxon>Flavobacteriaceae</taxon>
        <taxon>Maribacter</taxon>
    </lineage>
</organism>
<dbReference type="InterPro" id="IPR013879">
    <property type="entry name" value="DUF1761"/>
</dbReference>
<feature type="transmembrane region" description="Helical" evidence="1">
    <location>
        <begin position="6"/>
        <end position="33"/>
    </location>
</feature>
<dbReference type="EMBL" id="JABTCG010000001">
    <property type="protein sequence ID" value="MBD0849949.1"/>
    <property type="molecule type" value="Genomic_DNA"/>
</dbReference>
<keyword evidence="3" id="KW-1185">Reference proteome</keyword>
<keyword evidence="1" id="KW-1133">Transmembrane helix</keyword>
<reference evidence="2 3" key="1">
    <citation type="submission" date="2020-05" db="EMBL/GenBank/DDBJ databases">
        <title>The draft genome sequence of Maribacter arenosus CAU 1321.</title>
        <authorList>
            <person name="Mu L."/>
        </authorList>
    </citation>
    <scope>NUCLEOTIDE SEQUENCE [LARGE SCALE GENOMIC DNA]</scope>
    <source>
        <strain evidence="2 3">CAU 1321</strain>
    </source>
</reference>
<evidence type="ECO:0000313" key="2">
    <source>
        <dbReference type="EMBL" id="MBD0849949.1"/>
    </source>
</evidence>
<dbReference type="RefSeq" id="WP_188313046.1">
    <property type="nucleotide sequence ID" value="NZ_JABTCG010000001.1"/>
</dbReference>
<keyword evidence="1" id="KW-0472">Membrane</keyword>
<dbReference type="Pfam" id="PF08570">
    <property type="entry name" value="DUF1761"/>
    <property type="match status" value="1"/>
</dbReference>
<accession>A0ABR7V8E6</accession>
<name>A0ABR7V8E6_9FLAO</name>
<keyword evidence="1" id="KW-0812">Transmembrane</keyword>
<feature type="transmembrane region" description="Helical" evidence="1">
    <location>
        <begin position="80"/>
        <end position="105"/>
    </location>
</feature>
<protein>
    <submittedName>
        <fullName evidence="2">DUF1761 domain-containing protein</fullName>
    </submittedName>
</protein>
<evidence type="ECO:0000313" key="3">
    <source>
        <dbReference type="Proteomes" id="UP000598350"/>
    </source>
</evidence>
<comment type="caution">
    <text evidence="2">The sequence shown here is derived from an EMBL/GenBank/DDBJ whole genome shotgun (WGS) entry which is preliminary data.</text>
</comment>
<proteinExistence type="predicted"/>
<gene>
    <name evidence="2" type="ORF">HPE63_04640</name>
</gene>
<feature type="transmembrane region" description="Helical" evidence="1">
    <location>
        <begin position="112"/>
        <end position="134"/>
    </location>
</feature>
<dbReference type="Proteomes" id="UP000598350">
    <property type="component" value="Unassembled WGS sequence"/>
</dbReference>